<comment type="catalytic activity">
    <reaction evidence="10">
        <text>hydrogencarbonate + H(+) = CO2 + H2O</text>
        <dbReference type="Rhea" id="RHEA:10748"/>
        <dbReference type="ChEBI" id="CHEBI:15377"/>
        <dbReference type="ChEBI" id="CHEBI:15378"/>
        <dbReference type="ChEBI" id="CHEBI:16526"/>
        <dbReference type="ChEBI" id="CHEBI:17544"/>
        <dbReference type="EC" id="4.2.1.1"/>
    </reaction>
    <physiologicalReaction direction="left-to-right" evidence="10">
        <dbReference type="Rhea" id="RHEA:10749"/>
    </physiologicalReaction>
    <physiologicalReaction direction="right-to-left" evidence="10">
        <dbReference type="Rhea" id="RHEA:10750"/>
    </physiologicalReaction>
</comment>
<keyword evidence="5" id="KW-0325">Glycoprotein</keyword>
<comment type="subunit">
    <text evidence="3">Interacts with SLC4A4.</text>
</comment>
<keyword evidence="4" id="KW-1003">Cell membrane</keyword>
<keyword evidence="11" id="KW-0456">Lyase</keyword>
<dbReference type="InterPro" id="IPR036398">
    <property type="entry name" value="CA_dom_sf"/>
</dbReference>
<comment type="caution">
    <text evidence="13">The sequence shown here is derived from an EMBL/GenBank/DDBJ whole genome shotgun (WGS) entry which is preliminary data.</text>
</comment>
<keyword evidence="5" id="KW-0472">Membrane</keyword>
<dbReference type="Proteomes" id="UP000192578">
    <property type="component" value="Unassembled WGS sequence"/>
</dbReference>
<evidence type="ECO:0000256" key="11">
    <source>
        <dbReference type="RuleBase" id="RU367011"/>
    </source>
</evidence>
<sequence>MVLQHNITSLLVAFTIGMLMPCTMGSSSSQGTEAVNDFSGLHWGYAMRDTDELPPALWGKLYPACAGKRQSPIAINSREPRQLDLLLRPLELLFYDQMPIAGNWTLIDNGHSVQISGQFGKRPPSLRIRRGNLRTTYVLTQLHFHWGRSDAMGSEHVIDGKRYPIEVHFVHRKETITDDEASKDPMGLAVVAVIFEKSSAGSREMPNPQMEALANAVRLIKTLNVPVTVRTPELRLSKLIPDDPAYFQYLGSLTTPPCAESVVWNVMKTPLKVTEQQLKAFRALVSRDSSTDREVADNYRPLQSLSGRAIHYHPKAFGSHDRRHNPMEALSNAVRQTKSPNFPVTIKIPNLCLSDLLADAPTYFRYLRLLTTPPCAESLVWSVRMKSVKVTEHQLYSKRQEKVEWKVRA</sequence>
<evidence type="ECO:0000256" key="8">
    <source>
        <dbReference type="ARBA" id="ARBA00023288"/>
    </source>
</evidence>
<comment type="function">
    <text evidence="11">Reversible hydration of carbon dioxide.</text>
</comment>
<dbReference type="Pfam" id="PF00194">
    <property type="entry name" value="Carb_anhydrase"/>
    <property type="match status" value="2"/>
</dbReference>
<comment type="similarity">
    <text evidence="2 11">Belongs to the alpha-carbonic anhydrase family.</text>
</comment>
<evidence type="ECO:0000313" key="13">
    <source>
        <dbReference type="EMBL" id="OQV24913.1"/>
    </source>
</evidence>
<feature type="chain" id="PRO_5025086353" description="Carbonic anhydrase" evidence="11">
    <location>
        <begin position="26"/>
        <end position="409"/>
    </location>
</feature>
<dbReference type="EMBL" id="MTYJ01000004">
    <property type="protein sequence ID" value="OQV24913.1"/>
    <property type="molecule type" value="Genomic_DNA"/>
</dbReference>
<dbReference type="PANTHER" id="PTHR18952:SF95">
    <property type="entry name" value="CARBONIC ANHYDRASE 4"/>
    <property type="match status" value="1"/>
</dbReference>
<proteinExistence type="inferred from homology"/>
<comment type="function">
    <text evidence="9">Catalyzes the reversible hydration of carbon dioxide into bicarbonate and protons and thus is essential to maintaining intracellular and extracellular pH. May stimulate the sodium/bicarbonate transporter activity of SLC4A4 that acts in pH homeostasis. It is essential for acid overload removal from the retina and retina epithelium, and acid release in the choriocapillaris in the choroid.</text>
</comment>
<keyword evidence="6 11" id="KW-0479">Metal-binding</keyword>
<dbReference type="EC" id="4.2.1.1" evidence="11"/>
<dbReference type="GO" id="GO:0008270">
    <property type="term" value="F:zinc ion binding"/>
    <property type="evidence" value="ECO:0007669"/>
    <property type="project" value="UniProtKB-UniRule"/>
</dbReference>
<feature type="signal peptide" evidence="11">
    <location>
        <begin position="1"/>
        <end position="25"/>
    </location>
</feature>
<dbReference type="SUPFAM" id="SSF51069">
    <property type="entry name" value="Carbonic anhydrase"/>
    <property type="match status" value="2"/>
</dbReference>
<dbReference type="OrthoDB" id="429145at2759"/>
<evidence type="ECO:0000256" key="3">
    <source>
        <dbReference type="ARBA" id="ARBA00011736"/>
    </source>
</evidence>
<name>A0A1W0XBN3_HYPEX</name>
<dbReference type="GO" id="GO:0004089">
    <property type="term" value="F:carbonate dehydratase activity"/>
    <property type="evidence" value="ECO:0007669"/>
    <property type="project" value="UniProtKB-UniRule"/>
</dbReference>
<gene>
    <name evidence="13" type="ORF">BV898_01127</name>
</gene>
<dbReference type="PANTHER" id="PTHR18952">
    <property type="entry name" value="CARBONIC ANHYDRASE"/>
    <property type="match status" value="1"/>
</dbReference>
<keyword evidence="11" id="KW-0732">Signal</keyword>
<evidence type="ECO:0000256" key="4">
    <source>
        <dbReference type="ARBA" id="ARBA00022475"/>
    </source>
</evidence>
<protein>
    <recommendedName>
        <fullName evidence="11">Carbonic anhydrase</fullName>
        <ecNumber evidence="11">4.2.1.1</ecNumber>
    </recommendedName>
</protein>
<evidence type="ECO:0000256" key="7">
    <source>
        <dbReference type="ARBA" id="ARBA00022833"/>
    </source>
</evidence>
<evidence type="ECO:0000259" key="12">
    <source>
        <dbReference type="PROSITE" id="PS51144"/>
    </source>
</evidence>
<keyword evidence="5" id="KW-0336">GPI-anchor</keyword>
<evidence type="ECO:0000256" key="1">
    <source>
        <dbReference type="ARBA" id="ARBA00004609"/>
    </source>
</evidence>
<dbReference type="PROSITE" id="PS51144">
    <property type="entry name" value="ALPHA_CA_2"/>
    <property type="match status" value="1"/>
</dbReference>
<organism evidence="13 14">
    <name type="scientific">Hypsibius exemplaris</name>
    <name type="common">Freshwater tardigrade</name>
    <dbReference type="NCBI Taxonomy" id="2072580"/>
    <lineage>
        <taxon>Eukaryota</taxon>
        <taxon>Metazoa</taxon>
        <taxon>Ecdysozoa</taxon>
        <taxon>Tardigrada</taxon>
        <taxon>Eutardigrada</taxon>
        <taxon>Parachela</taxon>
        <taxon>Hypsibioidea</taxon>
        <taxon>Hypsibiidae</taxon>
        <taxon>Hypsibius</taxon>
    </lineage>
</organism>
<dbReference type="InterPro" id="IPR001148">
    <property type="entry name" value="CA_dom"/>
</dbReference>
<dbReference type="PROSITE" id="PS00162">
    <property type="entry name" value="ALPHA_CA_1"/>
    <property type="match status" value="1"/>
</dbReference>
<dbReference type="InterPro" id="IPR018338">
    <property type="entry name" value="Carbonic_anhydrase_a-class_CS"/>
</dbReference>
<evidence type="ECO:0000313" key="14">
    <source>
        <dbReference type="Proteomes" id="UP000192578"/>
    </source>
</evidence>
<dbReference type="CDD" id="cd00326">
    <property type="entry name" value="alpha_CA"/>
    <property type="match status" value="1"/>
</dbReference>
<dbReference type="SMART" id="SM01057">
    <property type="entry name" value="Carb_anhydrase"/>
    <property type="match status" value="1"/>
</dbReference>
<evidence type="ECO:0000256" key="10">
    <source>
        <dbReference type="ARBA" id="ARBA00049061"/>
    </source>
</evidence>
<reference evidence="14" key="1">
    <citation type="submission" date="2017-01" db="EMBL/GenBank/DDBJ databases">
        <title>Comparative genomics of anhydrobiosis in the tardigrade Hypsibius dujardini.</title>
        <authorList>
            <person name="Yoshida Y."/>
            <person name="Koutsovoulos G."/>
            <person name="Laetsch D."/>
            <person name="Stevens L."/>
            <person name="Kumar S."/>
            <person name="Horikawa D."/>
            <person name="Ishino K."/>
            <person name="Komine S."/>
            <person name="Tomita M."/>
            <person name="Blaxter M."/>
            <person name="Arakawa K."/>
        </authorList>
    </citation>
    <scope>NUCLEOTIDE SEQUENCE [LARGE SCALE GENOMIC DNA]</scope>
    <source>
        <strain evidence="14">Z151</strain>
    </source>
</reference>
<dbReference type="GO" id="GO:0005886">
    <property type="term" value="C:plasma membrane"/>
    <property type="evidence" value="ECO:0007669"/>
    <property type="project" value="TreeGrafter"/>
</dbReference>
<evidence type="ECO:0000256" key="9">
    <source>
        <dbReference type="ARBA" id="ARBA00045603"/>
    </source>
</evidence>
<comment type="subcellular location">
    <subcellularLocation>
        <location evidence="1">Cell membrane</location>
        <topology evidence="1">Lipid-anchor</topology>
        <topology evidence="1">GPI-anchor</topology>
    </subcellularLocation>
</comment>
<keyword evidence="8" id="KW-0449">Lipoprotein</keyword>
<keyword evidence="7 11" id="KW-0862">Zinc</keyword>
<dbReference type="Gene3D" id="3.10.200.10">
    <property type="entry name" value="Alpha carbonic anhydrase"/>
    <property type="match status" value="2"/>
</dbReference>
<evidence type="ECO:0000256" key="5">
    <source>
        <dbReference type="ARBA" id="ARBA00022622"/>
    </source>
</evidence>
<feature type="domain" description="Alpha-carbonic anhydrase" evidence="12">
    <location>
        <begin position="41"/>
        <end position="314"/>
    </location>
</feature>
<dbReference type="AlphaFoldDB" id="A0A1W0XBN3"/>
<comment type="cofactor">
    <cofactor evidence="11">
        <name>Zn(2+)</name>
        <dbReference type="ChEBI" id="CHEBI:29105"/>
    </cofactor>
</comment>
<evidence type="ECO:0000256" key="6">
    <source>
        <dbReference type="ARBA" id="ARBA00022723"/>
    </source>
</evidence>
<keyword evidence="14" id="KW-1185">Reference proteome</keyword>
<dbReference type="InterPro" id="IPR023561">
    <property type="entry name" value="Carbonic_anhydrase_a-class"/>
</dbReference>
<evidence type="ECO:0000256" key="2">
    <source>
        <dbReference type="ARBA" id="ARBA00010718"/>
    </source>
</evidence>
<accession>A0A1W0XBN3</accession>